<dbReference type="Pfam" id="PF09468">
    <property type="entry name" value="RNase_H2-Ydr279"/>
    <property type="match status" value="1"/>
</dbReference>
<dbReference type="InterPro" id="IPR040456">
    <property type="entry name" value="RNase_H2_suB"/>
</dbReference>
<evidence type="ECO:0000256" key="4">
    <source>
        <dbReference type="ARBA" id="ARBA00024778"/>
    </source>
</evidence>
<evidence type="ECO:0000256" key="3">
    <source>
        <dbReference type="ARBA" id="ARBA00023242"/>
    </source>
</evidence>
<keyword evidence="3" id="KW-0539">Nucleus</keyword>
<dbReference type="InterPro" id="IPR019024">
    <property type="entry name" value="RNase_H2_suB_wHTH"/>
</dbReference>
<dbReference type="AlphaFoldDB" id="A0A2Z7ATH2"/>
<keyword evidence="9" id="KW-1185">Reference proteome</keyword>
<dbReference type="EMBL" id="KV012514">
    <property type="protein sequence ID" value="KZV24783.1"/>
    <property type="molecule type" value="Genomic_DNA"/>
</dbReference>
<dbReference type="PANTHER" id="PTHR13383:SF11">
    <property type="entry name" value="RIBONUCLEASE H2 SUBUNIT B"/>
    <property type="match status" value="1"/>
</dbReference>
<accession>A0A2Z7ATH2</accession>
<sequence>MAWWEGVDETRVLIAPDTCTIENHVTDLLSLRHPKTGDATCYLYSDGVLQELHWFKQSYGSWFLGDYVSEDGRLYIATPVDPVFILLPIFEEARMKKGDDPGKFRQLDEIIYIPGYPGYQSLSSMADKTMQVVCDVKEVGSTKFFRLNDLKVQTWLCHKVNNGVDKKSTRTTRLSKKTKVEKDSHNIKEMFGRATRKGS</sequence>
<evidence type="ECO:0000256" key="1">
    <source>
        <dbReference type="ARBA" id="ARBA00004123"/>
    </source>
</evidence>
<evidence type="ECO:0000256" key="5">
    <source>
        <dbReference type="ARBA" id="ARBA00033464"/>
    </source>
</evidence>
<comment type="function">
    <text evidence="4">Non catalytic subunit of RNase H2, an endonuclease that specifically degrades the RNA of RNA:DNA hybrids. Participates in DNA replication, possibly by mediating the removal of lagging-strand Okazaki fragment RNA primers during DNA replication. Mediates the excision of single ribonucleotides from DNA:RNA duplexes.</text>
</comment>
<proteinExistence type="predicted"/>
<evidence type="ECO:0000259" key="7">
    <source>
        <dbReference type="Pfam" id="PF17745"/>
    </source>
</evidence>
<dbReference type="Gene3D" id="1.10.20.120">
    <property type="match status" value="1"/>
</dbReference>
<organism evidence="8 9">
    <name type="scientific">Dorcoceras hygrometricum</name>
    <dbReference type="NCBI Taxonomy" id="472368"/>
    <lineage>
        <taxon>Eukaryota</taxon>
        <taxon>Viridiplantae</taxon>
        <taxon>Streptophyta</taxon>
        <taxon>Embryophyta</taxon>
        <taxon>Tracheophyta</taxon>
        <taxon>Spermatophyta</taxon>
        <taxon>Magnoliopsida</taxon>
        <taxon>eudicotyledons</taxon>
        <taxon>Gunneridae</taxon>
        <taxon>Pentapetalae</taxon>
        <taxon>asterids</taxon>
        <taxon>lamiids</taxon>
        <taxon>Lamiales</taxon>
        <taxon>Gesneriaceae</taxon>
        <taxon>Didymocarpoideae</taxon>
        <taxon>Trichosporeae</taxon>
        <taxon>Loxocarpinae</taxon>
        <taxon>Dorcoceras</taxon>
    </lineage>
</organism>
<dbReference type="CDD" id="cd09270">
    <property type="entry name" value="RNase_H2-B"/>
    <property type="match status" value="1"/>
</dbReference>
<dbReference type="FunFam" id="2.20.25.530:FF:000002">
    <property type="entry name" value="Ribonuclease H2 subunit B"/>
    <property type="match status" value="1"/>
</dbReference>
<name>A0A2Z7ATH2_9LAMI</name>
<feature type="domain" description="Ribonuclease H2 subunit B wHTH" evidence="6">
    <location>
        <begin position="84"/>
        <end position="177"/>
    </location>
</feature>
<evidence type="ECO:0000313" key="9">
    <source>
        <dbReference type="Proteomes" id="UP000250235"/>
    </source>
</evidence>
<protein>
    <recommendedName>
        <fullName evidence="2">Ribonuclease H2 subunit B</fullName>
    </recommendedName>
    <alternativeName>
        <fullName evidence="5">Ribonuclease HI subunit B</fullName>
    </alternativeName>
</protein>
<dbReference type="Proteomes" id="UP000250235">
    <property type="component" value="Unassembled WGS sequence"/>
</dbReference>
<evidence type="ECO:0000256" key="2">
    <source>
        <dbReference type="ARBA" id="ARBA00019062"/>
    </source>
</evidence>
<feature type="domain" description="Rnh202 triple barrel" evidence="7">
    <location>
        <begin position="25"/>
        <end position="81"/>
    </location>
</feature>
<evidence type="ECO:0000259" key="6">
    <source>
        <dbReference type="Pfam" id="PF09468"/>
    </source>
</evidence>
<dbReference type="Gene3D" id="2.20.25.530">
    <property type="match status" value="1"/>
</dbReference>
<dbReference type="GO" id="GO:0005654">
    <property type="term" value="C:nucleoplasm"/>
    <property type="evidence" value="ECO:0007669"/>
    <property type="project" value="TreeGrafter"/>
</dbReference>
<reference evidence="8 9" key="1">
    <citation type="journal article" date="2015" name="Proc. Natl. Acad. Sci. U.S.A.">
        <title>The resurrection genome of Boea hygrometrica: A blueprint for survival of dehydration.</title>
        <authorList>
            <person name="Xiao L."/>
            <person name="Yang G."/>
            <person name="Zhang L."/>
            <person name="Yang X."/>
            <person name="Zhao S."/>
            <person name="Ji Z."/>
            <person name="Zhou Q."/>
            <person name="Hu M."/>
            <person name="Wang Y."/>
            <person name="Chen M."/>
            <person name="Xu Y."/>
            <person name="Jin H."/>
            <person name="Xiao X."/>
            <person name="Hu G."/>
            <person name="Bao F."/>
            <person name="Hu Y."/>
            <person name="Wan P."/>
            <person name="Li L."/>
            <person name="Deng X."/>
            <person name="Kuang T."/>
            <person name="Xiang C."/>
            <person name="Zhu J.K."/>
            <person name="Oliver M.J."/>
            <person name="He Y."/>
        </authorList>
    </citation>
    <scope>NUCLEOTIDE SEQUENCE [LARGE SCALE GENOMIC DNA]</scope>
    <source>
        <strain evidence="9">cv. XS01</strain>
    </source>
</reference>
<dbReference type="PANTHER" id="PTHR13383">
    <property type="entry name" value="RIBONUCLEASE H2 SUBUNIT B"/>
    <property type="match status" value="1"/>
</dbReference>
<comment type="subcellular location">
    <subcellularLocation>
        <location evidence="1">Nucleus</location>
    </subcellularLocation>
</comment>
<evidence type="ECO:0000313" key="8">
    <source>
        <dbReference type="EMBL" id="KZV24783.1"/>
    </source>
</evidence>
<dbReference type="GO" id="GO:0032299">
    <property type="term" value="C:ribonuclease H2 complex"/>
    <property type="evidence" value="ECO:0007669"/>
    <property type="project" value="InterPro"/>
</dbReference>
<dbReference type="Pfam" id="PF17745">
    <property type="entry name" value="Ydr279_N"/>
    <property type="match status" value="1"/>
</dbReference>
<dbReference type="InterPro" id="IPR041195">
    <property type="entry name" value="Rnh202_N"/>
</dbReference>
<dbReference type="OrthoDB" id="29098at2759"/>
<gene>
    <name evidence="8" type="ORF">F511_34212</name>
</gene>
<dbReference type="GO" id="GO:0006401">
    <property type="term" value="P:RNA catabolic process"/>
    <property type="evidence" value="ECO:0007669"/>
    <property type="project" value="TreeGrafter"/>
</dbReference>